<comment type="catalytic activity">
    <reaction evidence="5">
        <text>3,5-bis(diphospho)-1D-myo-inositol 1,2,4,6-tetrakisphosphate + H2O = 3-diphospho-1D-myo-inositol 1,2,4,5,6-pentakisphosphate + phosphate + 2 H(+)</text>
        <dbReference type="Rhea" id="RHEA:56312"/>
        <dbReference type="ChEBI" id="CHEBI:15377"/>
        <dbReference type="ChEBI" id="CHEBI:15378"/>
        <dbReference type="ChEBI" id="CHEBI:43474"/>
        <dbReference type="ChEBI" id="CHEBI:140372"/>
        <dbReference type="ChEBI" id="CHEBI:140374"/>
        <dbReference type="EC" id="3.6.1.52"/>
    </reaction>
    <physiologicalReaction direction="left-to-right" evidence="5">
        <dbReference type="Rhea" id="RHEA:56313"/>
    </physiologicalReaction>
</comment>
<evidence type="ECO:0000313" key="10">
    <source>
        <dbReference type="Proteomes" id="UP000774326"/>
    </source>
</evidence>
<dbReference type="EC" id="3.6.1.52" evidence="1"/>
<accession>A0A9P8PQ41</accession>
<evidence type="ECO:0000256" key="6">
    <source>
        <dbReference type="ARBA" id="ARBA00047927"/>
    </source>
</evidence>
<dbReference type="GO" id="GO:0052840">
    <property type="term" value="F:inositol diphosphate tetrakisphosphate diphosphatase activity"/>
    <property type="evidence" value="ECO:0007669"/>
    <property type="project" value="TreeGrafter"/>
</dbReference>
<dbReference type="GO" id="GO:0005737">
    <property type="term" value="C:cytoplasm"/>
    <property type="evidence" value="ECO:0007669"/>
    <property type="project" value="TreeGrafter"/>
</dbReference>
<evidence type="ECO:0000256" key="3">
    <source>
        <dbReference type="ARBA" id="ARBA00044949"/>
    </source>
</evidence>
<comment type="catalytic activity">
    <reaction evidence="4">
        <text>5-diphospho-1D-myo-inositol 1,2,3,4,6-pentakisphosphate + H2O = 1D-myo-inositol hexakisphosphate + phosphate + H(+)</text>
        <dbReference type="Rhea" id="RHEA:22384"/>
        <dbReference type="ChEBI" id="CHEBI:15377"/>
        <dbReference type="ChEBI" id="CHEBI:15378"/>
        <dbReference type="ChEBI" id="CHEBI:43474"/>
        <dbReference type="ChEBI" id="CHEBI:58130"/>
        <dbReference type="ChEBI" id="CHEBI:58628"/>
        <dbReference type="EC" id="3.6.1.52"/>
    </reaction>
    <physiologicalReaction direction="left-to-right" evidence="4">
        <dbReference type="Rhea" id="RHEA:22385"/>
    </physiologicalReaction>
</comment>
<dbReference type="FunFam" id="3.90.190.10:FF:000024">
    <property type="entry name" value="probable tyrosine-protein phosphatase At1g05000"/>
    <property type="match status" value="1"/>
</dbReference>
<comment type="similarity">
    <text evidence="3">Belongs to the protein-tyrosine phosphatase family. Atypical dual-specificity phosphatase Siw14-like subfamily.</text>
</comment>
<organism evidence="9 10">
    <name type="scientific">Wickerhamomyces pijperi</name>
    <name type="common">Yeast</name>
    <name type="synonym">Pichia pijperi</name>
    <dbReference type="NCBI Taxonomy" id="599730"/>
    <lineage>
        <taxon>Eukaryota</taxon>
        <taxon>Fungi</taxon>
        <taxon>Dikarya</taxon>
        <taxon>Ascomycota</taxon>
        <taxon>Saccharomycotina</taxon>
        <taxon>Saccharomycetes</taxon>
        <taxon>Phaffomycetales</taxon>
        <taxon>Wickerhamomycetaceae</taxon>
        <taxon>Wickerhamomyces</taxon>
    </lineage>
</organism>
<evidence type="ECO:0000256" key="7">
    <source>
        <dbReference type="ARBA" id="ARBA00048424"/>
    </source>
</evidence>
<evidence type="ECO:0000256" key="2">
    <source>
        <dbReference type="ARBA" id="ARBA00022801"/>
    </source>
</evidence>
<dbReference type="Gene3D" id="3.90.190.10">
    <property type="entry name" value="Protein tyrosine phosphatase superfamily"/>
    <property type="match status" value="1"/>
</dbReference>
<reference evidence="9" key="1">
    <citation type="journal article" date="2021" name="Open Biol.">
        <title>Shared evolutionary footprints suggest mitochondrial oxidative damage underlies multiple complex I losses in fungi.</title>
        <authorList>
            <person name="Schikora-Tamarit M.A."/>
            <person name="Marcet-Houben M."/>
            <person name="Nosek J."/>
            <person name="Gabaldon T."/>
        </authorList>
    </citation>
    <scope>NUCLEOTIDE SEQUENCE</scope>
    <source>
        <strain evidence="9">CBS2887</strain>
    </source>
</reference>
<dbReference type="InterPro" id="IPR016130">
    <property type="entry name" value="Tyr_Pase_AS"/>
</dbReference>
<dbReference type="Proteomes" id="UP000774326">
    <property type="component" value="Unassembled WGS sequence"/>
</dbReference>
<protein>
    <recommendedName>
        <fullName evidence="1">diphosphoinositol-polyphosphate diphosphatase</fullName>
        <ecNumber evidence="1">3.6.1.52</ecNumber>
    </recommendedName>
</protein>
<comment type="catalytic activity">
    <reaction evidence="7">
        <text>6-diphospho-1D-myo-inositol pentakisphosphate + H2O = 1D-myo-inositol hexakisphosphate + phosphate + H(+)</text>
        <dbReference type="Rhea" id="RHEA:79703"/>
        <dbReference type="ChEBI" id="CHEBI:15377"/>
        <dbReference type="ChEBI" id="CHEBI:15378"/>
        <dbReference type="ChEBI" id="CHEBI:43474"/>
        <dbReference type="ChEBI" id="CHEBI:58130"/>
        <dbReference type="ChEBI" id="CHEBI:230534"/>
        <dbReference type="EC" id="3.6.1.52"/>
    </reaction>
    <physiologicalReaction direction="left-to-right" evidence="7">
        <dbReference type="Rhea" id="RHEA:79704"/>
    </physiologicalReaction>
</comment>
<evidence type="ECO:0000256" key="5">
    <source>
        <dbReference type="ARBA" id="ARBA00047562"/>
    </source>
</evidence>
<dbReference type="PROSITE" id="PS50054">
    <property type="entry name" value="TYR_PHOSPHATASE_DUAL"/>
    <property type="match status" value="1"/>
</dbReference>
<gene>
    <name evidence="9" type="ORF">WICPIJ_009162</name>
</gene>
<evidence type="ECO:0000259" key="8">
    <source>
        <dbReference type="PROSITE" id="PS50054"/>
    </source>
</evidence>
<keyword evidence="2" id="KW-0378">Hydrolase</keyword>
<dbReference type="OrthoDB" id="6375174at2759"/>
<dbReference type="CDD" id="cd14528">
    <property type="entry name" value="PFA-DSP_Siw14"/>
    <property type="match status" value="1"/>
</dbReference>
<dbReference type="InterPro" id="IPR020422">
    <property type="entry name" value="TYR_PHOSPHATASE_DUAL_dom"/>
</dbReference>
<dbReference type="GO" id="GO:0016791">
    <property type="term" value="F:phosphatase activity"/>
    <property type="evidence" value="ECO:0007669"/>
    <property type="project" value="InterPro"/>
</dbReference>
<dbReference type="Pfam" id="PF03162">
    <property type="entry name" value="Y_phosphatase2"/>
    <property type="match status" value="1"/>
</dbReference>
<sequence length="334" mass="38115">MSQEFQIDLDEDCDPLNASTLSTYQMQMPEFEQFDQYDMDEDIPFEFDQVLASKMTAAASTTTADKDIDELAHSASKLRLLNQSQCHNHHSHSQRDLDQTNNSALYPTFHDQPASAANIEEYISMRSKLSTPQPNSTIKPLMSSRMNSFGQGSQKNGNTTAEGEEHVEEFIPPENFSPVMSSIYRSSFPRPENFKFLQTIGLKSILILIPEEYPAENLEFVKENNITIFQVGLSGNKEPFVNVPDSDITKALAIALDPANHPLMIHCNRGKHRTGCLVGCIRRLQNWSLTMIFDEYRRFAAPKARPLDQQFIELYDETEIKKQAVENKWLPLEW</sequence>
<evidence type="ECO:0000313" key="9">
    <source>
        <dbReference type="EMBL" id="KAH3676202.1"/>
    </source>
</evidence>
<dbReference type="SUPFAM" id="SSF52799">
    <property type="entry name" value="(Phosphotyrosine protein) phosphatases II"/>
    <property type="match status" value="1"/>
</dbReference>
<dbReference type="PROSITE" id="PS00383">
    <property type="entry name" value="TYR_PHOSPHATASE_1"/>
    <property type="match status" value="1"/>
</dbReference>
<dbReference type="PRINTS" id="PR01911">
    <property type="entry name" value="PFDSPHPHTASE"/>
</dbReference>
<dbReference type="EMBL" id="JAEUBG010005308">
    <property type="protein sequence ID" value="KAH3676202.1"/>
    <property type="molecule type" value="Genomic_DNA"/>
</dbReference>
<evidence type="ECO:0000256" key="1">
    <source>
        <dbReference type="ARBA" id="ARBA00012527"/>
    </source>
</evidence>
<evidence type="ECO:0000256" key="4">
    <source>
        <dbReference type="ARBA" id="ARBA00047342"/>
    </source>
</evidence>
<proteinExistence type="inferred from homology"/>
<dbReference type="AlphaFoldDB" id="A0A9P8PQ41"/>
<dbReference type="InterPro" id="IPR020428">
    <property type="entry name" value="PFA-DSPs"/>
</dbReference>
<reference evidence="9" key="2">
    <citation type="submission" date="2021-01" db="EMBL/GenBank/DDBJ databases">
        <authorList>
            <person name="Schikora-Tamarit M.A."/>
        </authorList>
    </citation>
    <scope>NUCLEOTIDE SEQUENCE</scope>
    <source>
        <strain evidence="9">CBS2887</strain>
    </source>
</reference>
<name>A0A9P8PQ41_WICPI</name>
<dbReference type="InterPro" id="IPR029021">
    <property type="entry name" value="Prot-tyrosine_phosphatase-like"/>
</dbReference>
<dbReference type="PANTHER" id="PTHR31126:SF48">
    <property type="entry name" value="INOSITOL PHOSPHATASE SIW14"/>
    <property type="match status" value="1"/>
</dbReference>
<dbReference type="PANTHER" id="PTHR31126">
    <property type="entry name" value="TYROSINE-PROTEIN PHOSPHATASE"/>
    <property type="match status" value="1"/>
</dbReference>
<comment type="caution">
    <text evidence="9">The sequence shown here is derived from an EMBL/GenBank/DDBJ whole genome shotgun (WGS) entry which is preliminary data.</text>
</comment>
<keyword evidence="10" id="KW-1185">Reference proteome</keyword>
<feature type="domain" description="Tyrosine-protein phosphatase" evidence="8">
    <location>
        <begin position="175"/>
        <end position="324"/>
    </location>
</feature>
<dbReference type="InterPro" id="IPR004861">
    <property type="entry name" value="Siw14-like"/>
</dbReference>
<comment type="catalytic activity">
    <reaction evidence="6">
        <text>1,5-bis(diphospho)-1D-myo-inositol 2,3,4,6-tetrakisphosphate + H2O = 1-diphospho-1D-myo-inositol 2,3,4,5,6-pentakisphosphate + phosphate + 2 H(+)</text>
        <dbReference type="Rhea" id="RHEA:79699"/>
        <dbReference type="ChEBI" id="CHEBI:15377"/>
        <dbReference type="ChEBI" id="CHEBI:15378"/>
        <dbReference type="ChEBI" id="CHEBI:43474"/>
        <dbReference type="ChEBI" id="CHEBI:74946"/>
        <dbReference type="ChEBI" id="CHEBI:77983"/>
        <dbReference type="EC" id="3.6.1.52"/>
    </reaction>
    <physiologicalReaction direction="left-to-right" evidence="6">
        <dbReference type="Rhea" id="RHEA:79700"/>
    </physiologicalReaction>
</comment>